<evidence type="ECO:0000313" key="5">
    <source>
        <dbReference type="EMBL" id="KAK4155853.1"/>
    </source>
</evidence>
<dbReference type="Proteomes" id="UP001302745">
    <property type="component" value="Unassembled WGS sequence"/>
</dbReference>
<dbReference type="Gene3D" id="3.40.50.300">
    <property type="entry name" value="P-loop containing nucleotide triphosphate hydrolases"/>
    <property type="match status" value="1"/>
</dbReference>
<keyword evidence="6" id="KW-1185">Reference proteome</keyword>
<evidence type="ECO:0000259" key="3">
    <source>
        <dbReference type="Pfam" id="PF07728"/>
    </source>
</evidence>
<organism evidence="5 6">
    <name type="scientific">Chaetomidium leptoderma</name>
    <dbReference type="NCBI Taxonomy" id="669021"/>
    <lineage>
        <taxon>Eukaryota</taxon>
        <taxon>Fungi</taxon>
        <taxon>Dikarya</taxon>
        <taxon>Ascomycota</taxon>
        <taxon>Pezizomycotina</taxon>
        <taxon>Sordariomycetes</taxon>
        <taxon>Sordariomycetidae</taxon>
        <taxon>Sordariales</taxon>
        <taxon>Chaetomiaceae</taxon>
        <taxon>Chaetomidium</taxon>
    </lineage>
</organism>
<dbReference type="PANTHER" id="PTHR11638">
    <property type="entry name" value="ATP-DEPENDENT CLP PROTEASE"/>
    <property type="match status" value="1"/>
</dbReference>
<evidence type="ECO:0000313" key="6">
    <source>
        <dbReference type="Proteomes" id="UP001302745"/>
    </source>
</evidence>
<dbReference type="GO" id="GO:0005524">
    <property type="term" value="F:ATP binding"/>
    <property type="evidence" value="ECO:0007669"/>
    <property type="project" value="UniProtKB-KW"/>
</dbReference>
<dbReference type="AlphaFoldDB" id="A0AAN6VQC2"/>
<keyword evidence="5" id="KW-0378">Hydrolase</keyword>
<dbReference type="GO" id="GO:0034605">
    <property type="term" value="P:cellular response to heat"/>
    <property type="evidence" value="ECO:0007669"/>
    <property type="project" value="TreeGrafter"/>
</dbReference>
<dbReference type="PRINTS" id="PR00300">
    <property type="entry name" value="CLPPROTEASEA"/>
</dbReference>
<dbReference type="InterPro" id="IPR011704">
    <property type="entry name" value="ATPase_dyneun-rel_AAA"/>
</dbReference>
<evidence type="ECO:0000256" key="2">
    <source>
        <dbReference type="ARBA" id="ARBA00022840"/>
    </source>
</evidence>
<sequence length="572" mass="63698">MKMKWKTRTGQVMDRTGCPRLTAMSLLEKHNGSVQAAIHEFFLENGWDLTLPRIPAPHPCLASHLPPSKQQALCNDDTLFSGTANSWNDDLGFNLRDIIGAIQGGRKGPNLRRHARHMKVVKIWACYAGNVDSHAYSGLPALGFAIALCDSFRSDGPLVVKTLLSLGWSADVIPPAFYEPLHRDLPDAGPAEDELTMNPEDEPKAWRFPSFYHSLVLRLAAQGEQLSGAYKRLAQVHKASELLGIRYFLVGQALASRLLTERSFTYLAMPTTQPLILVFAGPSGHGKTELAQNLGWLLSLDLQPVDCTNLSHETDLFGPWPPYEGWREGSVVNNYLAGHNGKRCIVFMDEFEKTKDEVRRALLTPFQSGEYRNRRTFEVVNCTKTIWVLATNAFDQTIHEFCDNNRAALFGDHTSKDAEETRTKLGQAAAPLTGRITDFIPFLPFSPIEQAAVADKYLAKLGRELTKPIDTLEEPTRYRPVGNVDLQVKRGYSVCRALAEEGYVEELGARSIINTVTGEIRDPVVDMYLATKDETREGQPAEIFVVGVDADSGEVEVSRSAIEREWVDISKD</sequence>
<feature type="domain" description="ATPase dynein-related AAA" evidence="3">
    <location>
        <begin position="277"/>
        <end position="384"/>
    </location>
</feature>
<gene>
    <name evidence="5" type="ORF">C8A00DRAFT_41587</name>
</gene>
<protein>
    <submittedName>
        <fullName evidence="5">P-loop containing nucleoside triphosphate hydrolase protein</fullName>
    </submittedName>
</protein>
<dbReference type="InterPro" id="IPR001270">
    <property type="entry name" value="ClpA/B"/>
</dbReference>
<dbReference type="InterPro" id="IPR027417">
    <property type="entry name" value="P-loop_NTPase"/>
</dbReference>
<comment type="caution">
    <text evidence="5">The sequence shown here is derived from an EMBL/GenBank/DDBJ whole genome shotgun (WGS) entry which is preliminary data.</text>
</comment>
<dbReference type="Pfam" id="PF07728">
    <property type="entry name" value="AAA_5"/>
    <property type="match status" value="1"/>
</dbReference>
<dbReference type="InterPro" id="IPR019489">
    <property type="entry name" value="Clp_ATPase_C"/>
</dbReference>
<reference evidence="5" key="1">
    <citation type="journal article" date="2023" name="Mol. Phylogenet. Evol.">
        <title>Genome-scale phylogeny and comparative genomics of the fungal order Sordariales.</title>
        <authorList>
            <person name="Hensen N."/>
            <person name="Bonometti L."/>
            <person name="Westerberg I."/>
            <person name="Brannstrom I.O."/>
            <person name="Guillou S."/>
            <person name="Cros-Aarteil S."/>
            <person name="Calhoun S."/>
            <person name="Haridas S."/>
            <person name="Kuo A."/>
            <person name="Mondo S."/>
            <person name="Pangilinan J."/>
            <person name="Riley R."/>
            <person name="LaButti K."/>
            <person name="Andreopoulos B."/>
            <person name="Lipzen A."/>
            <person name="Chen C."/>
            <person name="Yan M."/>
            <person name="Daum C."/>
            <person name="Ng V."/>
            <person name="Clum A."/>
            <person name="Steindorff A."/>
            <person name="Ohm R.A."/>
            <person name="Martin F."/>
            <person name="Silar P."/>
            <person name="Natvig D.O."/>
            <person name="Lalanne C."/>
            <person name="Gautier V."/>
            <person name="Ament-Velasquez S.L."/>
            <person name="Kruys A."/>
            <person name="Hutchinson M.I."/>
            <person name="Powell A.J."/>
            <person name="Barry K."/>
            <person name="Miller A.N."/>
            <person name="Grigoriev I.V."/>
            <person name="Debuchy R."/>
            <person name="Gladieux P."/>
            <person name="Hiltunen Thoren M."/>
            <person name="Johannesson H."/>
        </authorList>
    </citation>
    <scope>NUCLEOTIDE SEQUENCE</scope>
    <source>
        <strain evidence="5">CBS 538.74</strain>
    </source>
</reference>
<evidence type="ECO:0000256" key="1">
    <source>
        <dbReference type="ARBA" id="ARBA00022741"/>
    </source>
</evidence>
<dbReference type="SUPFAM" id="SSF52540">
    <property type="entry name" value="P-loop containing nucleoside triphosphate hydrolases"/>
    <property type="match status" value="1"/>
</dbReference>
<feature type="domain" description="Clp ATPase C-terminal" evidence="4">
    <location>
        <begin position="493"/>
        <end position="532"/>
    </location>
</feature>
<dbReference type="Gene3D" id="1.10.8.60">
    <property type="match status" value="1"/>
</dbReference>
<dbReference type="PANTHER" id="PTHR11638:SF18">
    <property type="entry name" value="HEAT SHOCK PROTEIN 104"/>
    <property type="match status" value="1"/>
</dbReference>
<keyword evidence="2" id="KW-0067">ATP-binding</keyword>
<dbReference type="Pfam" id="PF10431">
    <property type="entry name" value="ClpB_D2-small"/>
    <property type="match status" value="1"/>
</dbReference>
<dbReference type="InterPro" id="IPR050130">
    <property type="entry name" value="ClpA_ClpB"/>
</dbReference>
<proteinExistence type="predicted"/>
<dbReference type="EMBL" id="MU856879">
    <property type="protein sequence ID" value="KAK4155853.1"/>
    <property type="molecule type" value="Genomic_DNA"/>
</dbReference>
<evidence type="ECO:0000259" key="4">
    <source>
        <dbReference type="Pfam" id="PF10431"/>
    </source>
</evidence>
<name>A0AAN6VQC2_9PEZI</name>
<dbReference type="GO" id="GO:0016887">
    <property type="term" value="F:ATP hydrolysis activity"/>
    <property type="evidence" value="ECO:0007669"/>
    <property type="project" value="InterPro"/>
</dbReference>
<keyword evidence="1" id="KW-0547">Nucleotide-binding</keyword>
<reference evidence="5" key="2">
    <citation type="submission" date="2023-05" db="EMBL/GenBank/DDBJ databases">
        <authorList>
            <consortium name="Lawrence Berkeley National Laboratory"/>
            <person name="Steindorff A."/>
            <person name="Hensen N."/>
            <person name="Bonometti L."/>
            <person name="Westerberg I."/>
            <person name="Brannstrom I.O."/>
            <person name="Guillou S."/>
            <person name="Cros-Aarteil S."/>
            <person name="Calhoun S."/>
            <person name="Haridas S."/>
            <person name="Kuo A."/>
            <person name="Mondo S."/>
            <person name="Pangilinan J."/>
            <person name="Riley R."/>
            <person name="Labutti K."/>
            <person name="Andreopoulos B."/>
            <person name="Lipzen A."/>
            <person name="Chen C."/>
            <person name="Yanf M."/>
            <person name="Daum C."/>
            <person name="Ng V."/>
            <person name="Clum A."/>
            <person name="Ohm R."/>
            <person name="Martin F."/>
            <person name="Silar P."/>
            <person name="Natvig D."/>
            <person name="Lalanne C."/>
            <person name="Gautier V."/>
            <person name="Ament-Velasquez S.L."/>
            <person name="Kruys A."/>
            <person name="Hutchinson M.I."/>
            <person name="Powell A.J."/>
            <person name="Barry K."/>
            <person name="Miller A.N."/>
            <person name="Grigoriev I.V."/>
            <person name="Debuchy R."/>
            <person name="Gladieux P."/>
            <person name="Thoren M.H."/>
            <person name="Johannesson H."/>
        </authorList>
    </citation>
    <scope>NUCLEOTIDE SEQUENCE</scope>
    <source>
        <strain evidence="5">CBS 538.74</strain>
    </source>
</reference>
<accession>A0AAN6VQC2</accession>
<dbReference type="GO" id="GO:0005737">
    <property type="term" value="C:cytoplasm"/>
    <property type="evidence" value="ECO:0007669"/>
    <property type="project" value="TreeGrafter"/>
</dbReference>
<dbReference type="CDD" id="cd14273">
    <property type="entry name" value="UBA_TAP-C_like"/>
    <property type="match status" value="1"/>
</dbReference>